<dbReference type="Pfam" id="PF01926">
    <property type="entry name" value="MMR_HSR1"/>
    <property type="match status" value="1"/>
</dbReference>
<dbReference type="GO" id="GO:0005525">
    <property type="term" value="F:GTP binding"/>
    <property type="evidence" value="ECO:0007669"/>
    <property type="project" value="InterPro"/>
</dbReference>
<organism evidence="4 5">
    <name type="scientific">Sphaerosporella brunnea</name>
    <dbReference type="NCBI Taxonomy" id="1250544"/>
    <lineage>
        <taxon>Eukaryota</taxon>
        <taxon>Fungi</taxon>
        <taxon>Dikarya</taxon>
        <taxon>Ascomycota</taxon>
        <taxon>Pezizomycotina</taxon>
        <taxon>Pezizomycetes</taxon>
        <taxon>Pezizales</taxon>
        <taxon>Pyronemataceae</taxon>
        <taxon>Sphaerosporella</taxon>
    </lineage>
</organism>
<feature type="region of interest" description="Disordered" evidence="2">
    <location>
        <begin position="320"/>
        <end position="340"/>
    </location>
</feature>
<evidence type="ECO:0000313" key="4">
    <source>
        <dbReference type="EMBL" id="KAA8893581.1"/>
    </source>
</evidence>
<feature type="coiled-coil region" evidence="1">
    <location>
        <begin position="394"/>
        <end position="435"/>
    </location>
</feature>
<keyword evidence="4" id="KW-0378">Hydrolase</keyword>
<reference evidence="4 5" key="1">
    <citation type="submission" date="2019-09" db="EMBL/GenBank/DDBJ databases">
        <title>Draft genome of the ectomycorrhizal ascomycete Sphaerosporella brunnea.</title>
        <authorList>
            <consortium name="DOE Joint Genome Institute"/>
            <person name="Benucci G.M."/>
            <person name="Marozzi G."/>
            <person name="Antonielli L."/>
            <person name="Sanchez S."/>
            <person name="Marco P."/>
            <person name="Wang X."/>
            <person name="Falini L.B."/>
            <person name="Barry K."/>
            <person name="Haridas S."/>
            <person name="Lipzen A."/>
            <person name="Labutti K."/>
            <person name="Grigoriev I.V."/>
            <person name="Murat C."/>
            <person name="Martin F."/>
            <person name="Albertini E."/>
            <person name="Donnini D."/>
            <person name="Bonito G."/>
        </authorList>
    </citation>
    <scope>NUCLEOTIDE SEQUENCE [LARGE SCALE GENOMIC DNA]</scope>
    <source>
        <strain evidence="4 5">Sb_GMNB300</strain>
    </source>
</reference>
<sequence length="446" mass="52157">MDSAPQTAPPAVEAGKEIIIALMGVTGAGKSYFIRKISGLSEVEVGDGLESCTATIKPYSFTYEGTKITLVDTPGFNDTHRSDTDVLKDIVAWTSQTYKEKRLLSGIIYLHRITDVRMEGSALKNLRMFKSLCGEDALHNVLLTTTQWSRVDPREGEARELELKTKKEFWKPLLDRGATLARFYGDRGSGLELIHKLMAREPKVLDIQEQIVDKKMDLIDTSAGQTINEELIRLQKKYAEELKSTKQELQAALESKDEELKEMLAEQQDREERRLAKIEAERKELLAKHETEIKKRDEEMRKRDEESRKELKELYAAQQKREEALRAESAKKDEERKKLDDEYRRQLWDAQQKRDEAYRAEAARKEEHYKWQMEEQRRQNEADRRERMEIAKSISNEQHRAGLLEQQLQSERERRAQLEMQALETRNRLTMLERRPRGFRDVLFGR</sequence>
<comment type="caution">
    <text evidence="4">The sequence shown here is derived from an EMBL/GenBank/DDBJ whole genome shotgun (WGS) entry which is preliminary data.</text>
</comment>
<evidence type="ECO:0000256" key="2">
    <source>
        <dbReference type="SAM" id="MobiDB-lite"/>
    </source>
</evidence>
<dbReference type="EMBL" id="VXIS01000424">
    <property type="protein sequence ID" value="KAA8893581.1"/>
    <property type="molecule type" value="Genomic_DNA"/>
</dbReference>
<evidence type="ECO:0000313" key="5">
    <source>
        <dbReference type="Proteomes" id="UP000326924"/>
    </source>
</evidence>
<dbReference type="Proteomes" id="UP000326924">
    <property type="component" value="Unassembled WGS sequence"/>
</dbReference>
<protein>
    <submittedName>
        <fullName evidence="4">P-loop containing nucleoside triphosphate hydrolase protein</fullName>
    </submittedName>
</protein>
<feature type="domain" description="G" evidence="3">
    <location>
        <begin position="20"/>
        <end position="82"/>
    </location>
</feature>
<accession>A0A5J5EED9</accession>
<dbReference type="InterPro" id="IPR006073">
    <property type="entry name" value="GTP-bd"/>
</dbReference>
<evidence type="ECO:0000259" key="3">
    <source>
        <dbReference type="Pfam" id="PF01926"/>
    </source>
</evidence>
<keyword evidence="5" id="KW-1185">Reference proteome</keyword>
<dbReference type="GO" id="GO:0016787">
    <property type="term" value="F:hydrolase activity"/>
    <property type="evidence" value="ECO:0007669"/>
    <property type="project" value="UniProtKB-KW"/>
</dbReference>
<proteinExistence type="predicted"/>
<dbReference type="SUPFAM" id="SSF52540">
    <property type="entry name" value="P-loop containing nucleoside triphosphate hydrolases"/>
    <property type="match status" value="1"/>
</dbReference>
<gene>
    <name evidence="4" type="ORF">FN846DRAFT_787780</name>
</gene>
<keyword evidence="1" id="KW-0175">Coiled coil</keyword>
<dbReference type="InParanoid" id="A0A5J5EED9"/>
<dbReference type="Gene3D" id="3.40.50.300">
    <property type="entry name" value="P-loop containing nucleotide triphosphate hydrolases"/>
    <property type="match status" value="1"/>
</dbReference>
<evidence type="ECO:0000256" key="1">
    <source>
        <dbReference type="SAM" id="Coils"/>
    </source>
</evidence>
<dbReference type="OrthoDB" id="8954335at2759"/>
<dbReference type="InterPro" id="IPR027417">
    <property type="entry name" value="P-loop_NTPase"/>
</dbReference>
<dbReference type="AlphaFoldDB" id="A0A5J5EED9"/>
<name>A0A5J5EED9_9PEZI</name>